<accession>A0A0B0MTJ5</accession>
<dbReference type="Proteomes" id="UP000032142">
    <property type="component" value="Unassembled WGS sequence"/>
</dbReference>
<name>A0A0B0MTJ5_GOSAR</name>
<keyword evidence="2" id="KW-1185">Reference proteome</keyword>
<proteinExistence type="predicted"/>
<organism evidence="1 2">
    <name type="scientific">Gossypium arboreum</name>
    <name type="common">Tree cotton</name>
    <name type="synonym">Gossypium nanking</name>
    <dbReference type="NCBI Taxonomy" id="29729"/>
    <lineage>
        <taxon>Eukaryota</taxon>
        <taxon>Viridiplantae</taxon>
        <taxon>Streptophyta</taxon>
        <taxon>Embryophyta</taxon>
        <taxon>Tracheophyta</taxon>
        <taxon>Spermatophyta</taxon>
        <taxon>Magnoliopsida</taxon>
        <taxon>eudicotyledons</taxon>
        <taxon>Gunneridae</taxon>
        <taxon>Pentapetalae</taxon>
        <taxon>rosids</taxon>
        <taxon>malvids</taxon>
        <taxon>Malvales</taxon>
        <taxon>Malvaceae</taxon>
        <taxon>Malvoideae</taxon>
        <taxon>Gossypium</taxon>
    </lineage>
</organism>
<evidence type="ECO:0000313" key="1">
    <source>
        <dbReference type="EMBL" id="KHG04100.1"/>
    </source>
</evidence>
<evidence type="ECO:0000313" key="2">
    <source>
        <dbReference type="Proteomes" id="UP000032142"/>
    </source>
</evidence>
<gene>
    <name evidence="1" type="ORF">F383_29803</name>
</gene>
<dbReference type="EMBL" id="JRRC01405286">
    <property type="protein sequence ID" value="KHG04100.1"/>
    <property type="molecule type" value="Genomic_DNA"/>
</dbReference>
<comment type="caution">
    <text evidence="1">The sequence shown here is derived from an EMBL/GenBank/DDBJ whole genome shotgun (WGS) entry which is preliminary data.</text>
</comment>
<protein>
    <submittedName>
        <fullName evidence="1">Uncharacterized protein</fullName>
    </submittedName>
</protein>
<reference evidence="2" key="1">
    <citation type="submission" date="2014-09" db="EMBL/GenBank/DDBJ databases">
        <authorList>
            <person name="Mudge J."/>
            <person name="Ramaraj T."/>
            <person name="Lindquist I.E."/>
            <person name="Bharti A.K."/>
            <person name="Sundararajan A."/>
            <person name="Cameron C.T."/>
            <person name="Woodward J.E."/>
            <person name="May G.D."/>
            <person name="Brubaker C."/>
            <person name="Broadhvest J."/>
            <person name="Wilkins T.A."/>
        </authorList>
    </citation>
    <scope>NUCLEOTIDE SEQUENCE</scope>
    <source>
        <strain evidence="2">cv. AKA8401</strain>
    </source>
</reference>
<sequence length="8" mass="976">MPCFKFGF</sequence>